<reference evidence="1" key="1">
    <citation type="submission" date="2023-04" db="EMBL/GenBank/DDBJ databases">
        <title>Ambrosiozyma monospora NBRC 1965.</title>
        <authorList>
            <person name="Ichikawa N."/>
            <person name="Sato H."/>
            <person name="Tonouchi N."/>
        </authorList>
    </citation>
    <scope>NUCLEOTIDE SEQUENCE</scope>
    <source>
        <strain evidence="1">NBRC 1965</strain>
    </source>
</reference>
<evidence type="ECO:0000313" key="1">
    <source>
        <dbReference type="EMBL" id="GMG28538.1"/>
    </source>
</evidence>
<organism evidence="1 2">
    <name type="scientific">Ambrosiozyma monospora</name>
    <name type="common">Yeast</name>
    <name type="synonym">Endomycopsis monosporus</name>
    <dbReference type="NCBI Taxonomy" id="43982"/>
    <lineage>
        <taxon>Eukaryota</taxon>
        <taxon>Fungi</taxon>
        <taxon>Dikarya</taxon>
        <taxon>Ascomycota</taxon>
        <taxon>Saccharomycotina</taxon>
        <taxon>Pichiomycetes</taxon>
        <taxon>Pichiales</taxon>
        <taxon>Pichiaceae</taxon>
        <taxon>Ambrosiozyma</taxon>
    </lineage>
</organism>
<name>A0A9W7DGF6_AMBMO</name>
<evidence type="ECO:0000313" key="2">
    <source>
        <dbReference type="Proteomes" id="UP001165063"/>
    </source>
</evidence>
<dbReference type="Proteomes" id="UP001165063">
    <property type="component" value="Unassembled WGS sequence"/>
</dbReference>
<gene>
    <name evidence="1" type="ORF">Amon01_000359400</name>
</gene>
<comment type="caution">
    <text evidence="1">The sequence shown here is derived from an EMBL/GenBank/DDBJ whole genome shotgun (WGS) entry which is preliminary data.</text>
</comment>
<sequence>MTFTLSHFAQTVLEDQPLEIQCLIIKNVIMNYMTEYRGYFTDAHYQSDRIVTHNLFEKPLAHLTSLFGIHPMLDDILAVVVQDLVFESDIIFSNYICDFEEFVSDRGLKIHITTSTEISLDYTGDELFDIFGEIHVDITRLTRINDTRYLSYATSLKCNVNALGNILNSVDFTDMPKLKKLTIVLKLADENNFDDLKEMLAEIKSWRHSSASNTLAKKHLILLLSFSELNSRDPTINVGSLIDLNQDNDFEIGIDPLSFNAKEYPSISYYYPSIEKLLKKSWAFQIPLNTAGLDILEKVNVSPDLTTLYLQCHENLDSQRPIKYHYNITNQYIDYLSINSTLNTQFNVNLEGMCSLKELYLENCLIKPEWFESLPESLMRLSIKQVRLTNSNCCTIKLPTHLHLLFIIAREDALTTFKISNVNQLDNLSDVSIFIRDSVCSNTQLKSFIHSLPESVTHLGFESEWFDDEIYGAEKLRRQEKLKLNDLHCLKDFFFSINDTDYNVSDLPPSLYLELKVLPELSGQLFSGLEFLNVNLWSYGESFGNWNFLLTFTRLSWIMNKTHQHSNLVTFLIH</sequence>
<accession>A0A9W7DGF6</accession>
<dbReference type="AlphaFoldDB" id="A0A9W7DGF6"/>
<keyword evidence="2" id="KW-1185">Reference proteome</keyword>
<protein>
    <submittedName>
        <fullName evidence="1">Unnamed protein product</fullName>
    </submittedName>
</protein>
<proteinExistence type="predicted"/>
<dbReference type="EMBL" id="BSXU01001535">
    <property type="protein sequence ID" value="GMG28538.1"/>
    <property type="molecule type" value="Genomic_DNA"/>
</dbReference>